<evidence type="ECO:0000313" key="7">
    <source>
        <dbReference type="EMBL" id="CRL06629.1"/>
    </source>
</evidence>
<dbReference type="SUPFAM" id="SSF50156">
    <property type="entry name" value="PDZ domain-like"/>
    <property type="match status" value="1"/>
</dbReference>
<dbReference type="InterPro" id="IPR001478">
    <property type="entry name" value="PDZ"/>
</dbReference>
<dbReference type="Pfam" id="PF00595">
    <property type="entry name" value="PDZ"/>
    <property type="match status" value="1"/>
</dbReference>
<feature type="compositionally biased region" description="Polar residues" evidence="5">
    <location>
        <begin position="408"/>
        <end position="418"/>
    </location>
</feature>
<dbReference type="GO" id="GO:0005912">
    <property type="term" value="C:adherens junction"/>
    <property type="evidence" value="ECO:0007669"/>
    <property type="project" value="TreeGrafter"/>
</dbReference>
<dbReference type="InterPro" id="IPR036034">
    <property type="entry name" value="PDZ_sf"/>
</dbReference>
<keyword evidence="3" id="KW-0862">Zinc</keyword>
<feature type="region of interest" description="Disordered" evidence="5">
    <location>
        <begin position="408"/>
        <end position="433"/>
    </location>
</feature>
<evidence type="ECO:0000256" key="3">
    <source>
        <dbReference type="ARBA" id="ARBA00023038"/>
    </source>
</evidence>
<feature type="coiled-coil region" evidence="4">
    <location>
        <begin position="513"/>
        <end position="545"/>
    </location>
</feature>
<evidence type="ECO:0000256" key="5">
    <source>
        <dbReference type="SAM" id="MobiDB-lite"/>
    </source>
</evidence>
<dbReference type="GO" id="GO:0030036">
    <property type="term" value="P:actin cytoskeleton organization"/>
    <property type="evidence" value="ECO:0007669"/>
    <property type="project" value="TreeGrafter"/>
</dbReference>
<protein>
    <submittedName>
        <fullName evidence="7">CLUMA_CG019595, isoform A</fullName>
    </submittedName>
</protein>
<proteinExistence type="predicted"/>
<evidence type="ECO:0000256" key="1">
    <source>
        <dbReference type="ARBA" id="ARBA00004496"/>
    </source>
</evidence>
<dbReference type="GO" id="GO:0051371">
    <property type="term" value="F:muscle alpha-actinin binding"/>
    <property type="evidence" value="ECO:0007669"/>
    <property type="project" value="TreeGrafter"/>
</dbReference>
<keyword evidence="4" id="KW-0175">Coiled coil</keyword>
<dbReference type="PROSITE" id="PS50106">
    <property type="entry name" value="PDZ"/>
    <property type="match status" value="1"/>
</dbReference>
<feature type="region of interest" description="Disordered" evidence="5">
    <location>
        <begin position="573"/>
        <end position="593"/>
    </location>
</feature>
<evidence type="ECO:0000256" key="2">
    <source>
        <dbReference type="ARBA" id="ARBA00022490"/>
    </source>
</evidence>
<evidence type="ECO:0000256" key="4">
    <source>
        <dbReference type="SAM" id="Coils"/>
    </source>
</evidence>
<dbReference type="GO" id="GO:0031941">
    <property type="term" value="C:filamentous actin"/>
    <property type="evidence" value="ECO:0007669"/>
    <property type="project" value="TreeGrafter"/>
</dbReference>
<feature type="region of interest" description="Disordered" evidence="5">
    <location>
        <begin position="219"/>
        <end position="244"/>
    </location>
</feature>
<gene>
    <name evidence="7" type="primary">putative AGAP003937-PB</name>
    <name evidence="7" type="ORF">CLUMA_CG019595</name>
</gene>
<evidence type="ECO:0000259" key="6">
    <source>
        <dbReference type="PROSITE" id="PS50106"/>
    </source>
</evidence>
<dbReference type="InterPro" id="IPR050604">
    <property type="entry name" value="PDZ-LIM_domain"/>
</dbReference>
<dbReference type="Gene3D" id="2.30.42.10">
    <property type="match status" value="1"/>
</dbReference>
<dbReference type="GO" id="GO:0001725">
    <property type="term" value="C:stress fiber"/>
    <property type="evidence" value="ECO:0007669"/>
    <property type="project" value="TreeGrafter"/>
</dbReference>
<dbReference type="GO" id="GO:0061061">
    <property type="term" value="P:muscle structure development"/>
    <property type="evidence" value="ECO:0007669"/>
    <property type="project" value="TreeGrafter"/>
</dbReference>
<dbReference type="AlphaFoldDB" id="A0A1J1J2F8"/>
<feature type="compositionally biased region" description="Acidic residues" evidence="5">
    <location>
        <begin position="230"/>
        <end position="243"/>
    </location>
</feature>
<dbReference type="STRING" id="568069.A0A1J1J2F8"/>
<dbReference type="GO" id="GO:0003779">
    <property type="term" value="F:actin binding"/>
    <property type="evidence" value="ECO:0007669"/>
    <property type="project" value="TreeGrafter"/>
</dbReference>
<dbReference type="PANTHER" id="PTHR24214">
    <property type="entry name" value="PDZ AND LIM DOMAIN PROTEIN ZASP"/>
    <property type="match status" value="1"/>
</dbReference>
<dbReference type="Proteomes" id="UP000183832">
    <property type="component" value="Unassembled WGS sequence"/>
</dbReference>
<keyword evidence="3" id="KW-0440">LIM domain</keyword>
<evidence type="ECO:0000313" key="8">
    <source>
        <dbReference type="Proteomes" id="UP000183832"/>
    </source>
</evidence>
<dbReference type="SMART" id="SM00228">
    <property type="entry name" value="PDZ"/>
    <property type="match status" value="1"/>
</dbReference>
<feature type="domain" description="PDZ" evidence="6">
    <location>
        <begin position="24"/>
        <end position="94"/>
    </location>
</feature>
<keyword evidence="2" id="KW-0963">Cytoplasm</keyword>
<sequence>MPQVTFKIEKQAPTINVADGNSENLELFHGIGNTLGFNITGGSDFSMPITIFHVKEGSRAENAGLKLGDSIVNINNIDTSNMTLQEANNVLEQAAQQDVKLGVIKFDEVDEANPEKKPQVHSVVLEGKRKAQRNKLPYEDELRPPSAAYIEKPERKSWHPIMWPTPEFAQPVNFQKELPHKRIIRNLRRLLTDIADKPAEREKHLEQLLLSLPRGSADPLAVIRPKPESSNEEEEFPEGDEDKLETGQAAAVAELMMTSREDDDDDDVKKKKININNFNCHPTSSQHVCTFHKNFLSILGSINVELTVKSIQRQLLQIAEKIPDDIMLTLLKSFAKILSREPEPVPKTPFIRAFAKIRDENNDKQFSAIVEEDEDQLKDYDSGNEVVANDCSFNYKVTTNTEEVIYSAGSSDQNSEQQLAADEGSEVSADKPSDEMMNVEEQEEATNDHVIIEDEYEIIASDAQSSSEIEETVENIDEGIEVEMPNSQPTEHREVEVVNEEVEVNEESNDILIETTEETLPSAAINNEELEVEVEETSSDELREEQVPVERGKVTLDDIQREIQEMQAFLLHKGIAPDKKSKEGKSEDLKEDSKKIEDAYKLDFCIKLKNRNDASQDNRKSNKQANKYLQTYKDEIIDEGPIFDPTVPNTPEDFMKVKSVSERIHRKQQKIQPLDISWQNLCDQKKHYKHSPFEKSVKNVIEQQKNIKFK</sequence>
<feature type="compositionally biased region" description="Basic and acidic residues" evidence="5">
    <location>
        <begin position="575"/>
        <end position="593"/>
    </location>
</feature>
<dbReference type="EMBL" id="CVRI01000067">
    <property type="protein sequence ID" value="CRL06629.1"/>
    <property type="molecule type" value="Genomic_DNA"/>
</dbReference>
<accession>A0A1J1J2F8</accession>
<name>A0A1J1J2F8_9DIPT</name>
<organism evidence="7 8">
    <name type="scientific">Clunio marinus</name>
    <dbReference type="NCBI Taxonomy" id="568069"/>
    <lineage>
        <taxon>Eukaryota</taxon>
        <taxon>Metazoa</taxon>
        <taxon>Ecdysozoa</taxon>
        <taxon>Arthropoda</taxon>
        <taxon>Hexapoda</taxon>
        <taxon>Insecta</taxon>
        <taxon>Pterygota</taxon>
        <taxon>Neoptera</taxon>
        <taxon>Endopterygota</taxon>
        <taxon>Diptera</taxon>
        <taxon>Nematocera</taxon>
        <taxon>Chironomoidea</taxon>
        <taxon>Chironomidae</taxon>
        <taxon>Clunio</taxon>
    </lineage>
</organism>
<reference evidence="7 8" key="1">
    <citation type="submission" date="2015-04" db="EMBL/GenBank/DDBJ databases">
        <authorList>
            <person name="Syromyatnikov M.Y."/>
            <person name="Popov V.N."/>
        </authorList>
    </citation>
    <scope>NUCLEOTIDE SEQUENCE [LARGE SCALE GENOMIC DNA]</scope>
</reference>
<comment type="subcellular location">
    <subcellularLocation>
        <location evidence="1">Cytoplasm</location>
    </subcellularLocation>
</comment>
<dbReference type="PANTHER" id="PTHR24214:SF38">
    <property type="entry name" value="PDZ AND LIM DOMAIN PROTEIN ZASP-RELATED"/>
    <property type="match status" value="1"/>
</dbReference>
<dbReference type="GO" id="GO:0030018">
    <property type="term" value="C:Z disc"/>
    <property type="evidence" value="ECO:0007669"/>
    <property type="project" value="TreeGrafter"/>
</dbReference>
<dbReference type="OrthoDB" id="44841at2759"/>
<keyword evidence="3" id="KW-0479">Metal-binding</keyword>
<keyword evidence="8" id="KW-1185">Reference proteome</keyword>